<evidence type="ECO:0000313" key="2">
    <source>
        <dbReference type="Proteomes" id="UP000054549"/>
    </source>
</evidence>
<dbReference type="EMBL" id="KN818282">
    <property type="protein sequence ID" value="KIL61609.1"/>
    <property type="molecule type" value="Genomic_DNA"/>
</dbReference>
<dbReference type="Proteomes" id="UP000054549">
    <property type="component" value="Unassembled WGS sequence"/>
</dbReference>
<keyword evidence="2" id="KW-1185">Reference proteome</keyword>
<name>A0A0C2T4Y4_AMAMK</name>
<organism evidence="1 2">
    <name type="scientific">Amanita muscaria (strain Koide BX008)</name>
    <dbReference type="NCBI Taxonomy" id="946122"/>
    <lineage>
        <taxon>Eukaryota</taxon>
        <taxon>Fungi</taxon>
        <taxon>Dikarya</taxon>
        <taxon>Basidiomycota</taxon>
        <taxon>Agaricomycotina</taxon>
        <taxon>Agaricomycetes</taxon>
        <taxon>Agaricomycetidae</taxon>
        <taxon>Agaricales</taxon>
        <taxon>Pluteineae</taxon>
        <taxon>Amanitaceae</taxon>
        <taxon>Amanita</taxon>
    </lineage>
</organism>
<reference evidence="1 2" key="1">
    <citation type="submission" date="2014-04" db="EMBL/GenBank/DDBJ databases">
        <title>Evolutionary Origins and Diversification of the Mycorrhizal Mutualists.</title>
        <authorList>
            <consortium name="DOE Joint Genome Institute"/>
            <consortium name="Mycorrhizal Genomics Consortium"/>
            <person name="Kohler A."/>
            <person name="Kuo A."/>
            <person name="Nagy L.G."/>
            <person name="Floudas D."/>
            <person name="Copeland A."/>
            <person name="Barry K.W."/>
            <person name="Cichocki N."/>
            <person name="Veneault-Fourrey C."/>
            <person name="LaButti K."/>
            <person name="Lindquist E.A."/>
            <person name="Lipzen A."/>
            <person name="Lundell T."/>
            <person name="Morin E."/>
            <person name="Murat C."/>
            <person name="Riley R."/>
            <person name="Ohm R."/>
            <person name="Sun H."/>
            <person name="Tunlid A."/>
            <person name="Henrissat B."/>
            <person name="Grigoriev I.V."/>
            <person name="Hibbett D.S."/>
            <person name="Martin F."/>
        </authorList>
    </citation>
    <scope>NUCLEOTIDE SEQUENCE [LARGE SCALE GENOMIC DNA]</scope>
    <source>
        <strain evidence="1 2">Koide BX008</strain>
    </source>
</reference>
<proteinExistence type="predicted"/>
<accession>A0A0C2T4Y4</accession>
<sequence>MTSKKRRRGTVKITGDKLIAALESAISSQGSAELAILHLFNSYDFHLADLQLLLQAKGLDISFSNIPYRDIAPRVGLDPLLKGNDMQAFDIHRARIPTALFKAIVEDLGIVMNQYGEPRDHKNEEARSRFLAPLFNRTVALFKLTIVNTPESMIYGRITTRGRIKYYFLVFGRLSILVIEVKYKLGDADERLDAIAQVIAECDACDHANDRAGFHSFPIYAVLCDGITFEFFSFNGKTAQPTFSRGVFRLPNAEPIETLAVGIYGSNTNAEFIFSLRPICETLFYFLLLAYRTGIEAYMERSVACGSRDNRPRESTPGWKEAHALACNALTLAVEAGAKAANRDEAANEKTEEALRCLQESLAAIPASHRRDIDLMRSWDEERVEFC</sequence>
<dbReference type="AlphaFoldDB" id="A0A0C2T4Y4"/>
<gene>
    <name evidence="1" type="ORF">M378DRAFT_166727</name>
</gene>
<dbReference type="HOGENOM" id="CLU_047141_0_0_1"/>
<evidence type="ECO:0000313" key="1">
    <source>
        <dbReference type="EMBL" id="KIL61609.1"/>
    </source>
</evidence>
<dbReference type="InParanoid" id="A0A0C2T4Y4"/>
<dbReference type="OrthoDB" id="3264482at2759"/>
<protein>
    <submittedName>
        <fullName evidence="1">Uncharacterized protein</fullName>
    </submittedName>
</protein>